<accession>A0A9D4MIH6</accession>
<organism evidence="2 3">
    <name type="scientific">Dreissena polymorpha</name>
    <name type="common">Zebra mussel</name>
    <name type="synonym">Mytilus polymorpha</name>
    <dbReference type="NCBI Taxonomy" id="45954"/>
    <lineage>
        <taxon>Eukaryota</taxon>
        <taxon>Metazoa</taxon>
        <taxon>Spiralia</taxon>
        <taxon>Lophotrochozoa</taxon>
        <taxon>Mollusca</taxon>
        <taxon>Bivalvia</taxon>
        <taxon>Autobranchia</taxon>
        <taxon>Heteroconchia</taxon>
        <taxon>Euheterodonta</taxon>
        <taxon>Imparidentia</taxon>
        <taxon>Neoheterodontei</taxon>
        <taxon>Myida</taxon>
        <taxon>Dreissenoidea</taxon>
        <taxon>Dreissenidae</taxon>
        <taxon>Dreissena</taxon>
    </lineage>
</organism>
<keyword evidence="3" id="KW-1185">Reference proteome</keyword>
<gene>
    <name evidence="2" type="ORF">DPMN_000990</name>
</gene>
<reference evidence="2" key="2">
    <citation type="submission" date="2020-11" db="EMBL/GenBank/DDBJ databases">
        <authorList>
            <person name="McCartney M.A."/>
            <person name="Auch B."/>
            <person name="Kono T."/>
            <person name="Mallez S."/>
            <person name="Becker A."/>
            <person name="Gohl D.M."/>
            <person name="Silverstein K.A.T."/>
            <person name="Koren S."/>
            <person name="Bechman K.B."/>
            <person name="Herman A."/>
            <person name="Abrahante J.E."/>
            <person name="Garbe J."/>
        </authorList>
    </citation>
    <scope>NUCLEOTIDE SEQUENCE</scope>
    <source>
        <strain evidence="2">Duluth1</strain>
        <tissue evidence="2">Whole animal</tissue>
    </source>
</reference>
<evidence type="ECO:0000313" key="3">
    <source>
        <dbReference type="Proteomes" id="UP000828390"/>
    </source>
</evidence>
<feature type="region of interest" description="Disordered" evidence="1">
    <location>
        <begin position="1"/>
        <end position="31"/>
    </location>
</feature>
<evidence type="ECO:0000313" key="2">
    <source>
        <dbReference type="EMBL" id="KAH3877133.1"/>
    </source>
</evidence>
<dbReference type="EMBL" id="JAIWYP010000001">
    <property type="protein sequence ID" value="KAH3877133.1"/>
    <property type="molecule type" value="Genomic_DNA"/>
</dbReference>
<name>A0A9D4MIH6_DREPO</name>
<comment type="caution">
    <text evidence="2">The sequence shown here is derived from an EMBL/GenBank/DDBJ whole genome shotgun (WGS) entry which is preliminary data.</text>
</comment>
<reference evidence="2" key="1">
    <citation type="journal article" date="2019" name="bioRxiv">
        <title>The Genome of the Zebra Mussel, Dreissena polymorpha: A Resource for Invasive Species Research.</title>
        <authorList>
            <person name="McCartney M.A."/>
            <person name="Auch B."/>
            <person name="Kono T."/>
            <person name="Mallez S."/>
            <person name="Zhang Y."/>
            <person name="Obille A."/>
            <person name="Becker A."/>
            <person name="Abrahante J.E."/>
            <person name="Garbe J."/>
            <person name="Badalamenti J.P."/>
            <person name="Herman A."/>
            <person name="Mangelson H."/>
            <person name="Liachko I."/>
            <person name="Sullivan S."/>
            <person name="Sone E.D."/>
            <person name="Koren S."/>
            <person name="Silverstein K.A.T."/>
            <person name="Beckman K.B."/>
            <person name="Gohl D.M."/>
        </authorList>
    </citation>
    <scope>NUCLEOTIDE SEQUENCE</scope>
    <source>
        <strain evidence="2">Duluth1</strain>
        <tissue evidence="2">Whole animal</tissue>
    </source>
</reference>
<evidence type="ECO:0000256" key="1">
    <source>
        <dbReference type="SAM" id="MobiDB-lite"/>
    </source>
</evidence>
<proteinExistence type="predicted"/>
<dbReference type="AlphaFoldDB" id="A0A9D4MIH6"/>
<sequence length="76" mass="8309">MNAFAVERADPPSSNNTGEKKSGSQVRLPRSTSTLAIETLNGSAEYCASYVRLSKNHGSSLKRDVSCIPRYTQYPN</sequence>
<protein>
    <submittedName>
        <fullName evidence="2">Uncharacterized protein</fullName>
    </submittedName>
</protein>
<dbReference type="Proteomes" id="UP000828390">
    <property type="component" value="Unassembled WGS sequence"/>
</dbReference>